<dbReference type="EMBL" id="JELW01000002">
    <property type="protein sequence ID" value="EXV05037.1"/>
    <property type="molecule type" value="Genomic_DNA"/>
</dbReference>
<dbReference type="GO" id="GO:0016020">
    <property type="term" value="C:membrane"/>
    <property type="evidence" value="ECO:0007669"/>
    <property type="project" value="InterPro"/>
</dbReference>
<feature type="signal peptide" evidence="2">
    <location>
        <begin position="1"/>
        <end position="16"/>
    </location>
</feature>
<comment type="caution">
    <text evidence="4">The sequence shown here is derived from an EMBL/GenBank/DDBJ whole genome shotgun (WGS) entry which is preliminary data.</text>
</comment>
<dbReference type="HOGENOM" id="CLU_1215039_0_0_1"/>
<dbReference type="Pfam" id="PF04030">
    <property type="entry name" value="ALO"/>
    <property type="match status" value="1"/>
</dbReference>
<keyword evidence="2" id="KW-0732">Signal</keyword>
<keyword evidence="1" id="KW-0560">Oxidoreductase</keyword>
<sequence length="228" mass="26553">MRSVLAVLALAMAASAARLPKSQNMPRFVDDGDPAFCQRPFEIIIKLSPFLLQALFPSPCHIRHSRYIIDPCDRGVLYAADDPKFEFYDWVFPEEKWCDMIRAFLQLSDRFRRQHDFTLALPALVYFIKQDQESLLSRSRSANMMAIDPEYPDPKEPKWKEFRLAFNELAVRHGGIPHINKTRDGASSHFAQTEDQESIRQFLAIRQQLDPKGLFLNDYFKTMFANYL</sequence>
<dbReference type="InterPro" id="IPR007173">
    <property type="entry name" value="ALO_C"/>
</dbReference>
<reference evidence="4 5" key="1">
    <citation type="submission" date="2014-02" db="EMBL/GenBank/DDBJ databases">
        <title>The genome sequence of the entomopathogenic fungus Metarhizium robertsii ARSEF 2575.</title>
        <authorList>
            <person name="Giuliano Garisto Donzelli B."/>
            <person name="Roe B.A."/>
            <person name="Macmil S.L."/>
            <person name="Krasnoff S.B."/>
            <person name="Gibson D.M."/>
        </authorList>
    </citation>
    <scope>NUCLEOTIDE SEQUENCE [LARGE SCALE GENOMIC DNA]</scope>
    <source>
        <strain evidence="4 5">ARSEF 2575</strain>
    </source>
</reference>
<protein>
    <submittedName>
        <fullName evidence="4">D-arabinono-1,4-lactone oxidase</fullName>
    </submittedName>
</protein>
<name>A0A0A1V472_9HYPO</name>
<evidence type="ECO:0000259" key="3">
    <source>
        <dbReference type="Pfam" id="PF04030"/>
    </source>
</evidence>
<evidence type="ECO:0000256" key="1">
    <source>
        <dbReference type="ARBA" id="ARBA00023002"/>
    </source>
</evidence>
<dbReference type="Proteomes" id="UP000030151">
    <property type="component" value="Unassembled WGS sequence"/>
</dbReference>
<evidence type="ECO:0000313" key="4">
    <source>
        <dbReference type="EMBL" id="EXV05037.1"/>
    </source>
</evidence>
<feature type="domain" description="D-arabinono-1,4-lactone oxidase C-terminal" evidence="3">
    <location>
        <begin position="87"/>
        <end position="221"/>
    </location>
</feature>
<organism evidence="4 5">
    <name type="scientific">Metarhizium robertsii</name>
    <dbReference type="NCBI Taxonomy" id="568076"/>
    <lineage>
        <taxon>Eukaryota</taxon>
        <taxon>Fungi</taxon>
        <taxon>Dikarya</taxon>
        <taxon>Ascomycota</taxon>
        <taxon>Pezizomycotina</taxon>
        <taxon>Sordariomycetes</taxon>
        <taxon>Hypocreomycetidae</taxon>
        <taxon>Hypocreales</taxon>
        <taxon>Clavicipitaceae</taxon>
        <taxon>Metarhizium</taxon>
    </lineage>
</organism>
<gene>
    <name evidence="4" type="ORF">X797_002724</name>
</gene>
<accession>A0A0A1V472</accession>
<dbReference type="AlphaFoldDB" id="A0A0A1V472"/>
<evidence type="ECO:0000256" key="2">
    <source>
        <dbReference type="SAM" id="SignalP"/>
    </source>
</evidence>
<dbReference type="GO" id="GO:0003885">
    <property type="term" value="F:D-arabinono-1,4-lactone oxidase activity"/>
    <property type="evidence" value="ECO:0007669"/>
    <property type="project" value="InterPro"/>
</dbReference>
<feature type="chain" id="PRO_5001981069" evidence="2">
    <location>
        <begin position="17"/>
        <end position="228"/>
    </location>
</feature>
<proteinExistence type="predicted"/>
<dbReference type="eggNOG" id="KOG4730">
    <property type="taxonomic scope" value="Eukaryota"/>
</dbReference>
<evidence type="ECO:0000313" key="5">
    <source>
        <dbReference type="Proteomes" id="UP000030151"/>
    </source>
</evidence>